<proteinExistence type="predicted"/>
<reference evidence="2 3" key="1">
    <citation type="journal article" date="2021" name="Nat. Plants">
        <title>The Taxus genome provides insights into paclitaxel biosynthesis.</title>
        <authorList>
            <person name="Xiong X."/>
            <person name="Gou J."/>
            <person name="Liao Q."/>
            <person name="Li Y."/>
            <person name="Zhou Q."/>
            <person name="Bi G."/>
            <person name="Li C."/>
            <person name="Du R."/>
            <person name="Wang X."/>
            <person name="Sun T."/>
            <person name="Guo L."/>
            <person name="Liang H."/>
            <person name="Lu P."/>
            <person name="Wu Y."/>
            <person name="Zhang Z."/>
            <person name="Ro D.K."/>
            <person name="Shang Y."/>
            <person name="Huang S."/>
            <person name="Yan J."/>
        </authorList>
    </citation>
    <scope>NUCLEOTIDE SEQUENCE [LARGE SCALE GENOMIC DNA]</scope>
    <source>
        <strain evidence="2">Ta-2019</strain>
    </source>
</reference>
<sequence length="76" mass="8574">MRLRRRQKGCHVSNHGWVRATRQWKNPRHNAKKGRKVKKTCAGLGQNVLSSKGKFPRHVAPSASAGATEEKVNIFQ</sequence>
<keyword evidence="3" id="KW-1185">Reference proteome</keyword>
<protein>
    <submittedName>
        <fullName evidence="2">Uncharacterized protein</fullName>
    </submittedName>
</protein>
<feature type="non-terminal residue" evidence="2">
    <location>
        <position position="76"/>
    </location>
</feature>
<name>A0AA38G454_TAXCH</name>
<organism evidence="2 3">
    <name type="scientific">Taxus chinensis</name>
    <name type="common">Chinese yew</name>
    <name type="synonym">Taxus wallichiana var. chinensis</name>
    <dbReference type="NCBI Taxonomy" id="29808"/>
    <lineage>
        <taxon>Eukaryota</taxon>
        <taxon>Viridiplantae</taxon>
        <taxon>Streptophyta</taxon>
        <taxon>Embryophyta</taxon>
        <taxon>Tracheophyta</taxon>
        <taxon>Spermatophyta</taxon>
        <taxon>Pinopsida</taxon>
        <taxon>Pinidae</taxon>
        <taxon>Conifers II</taxon>
        <taxon>Cupressales</taxon>
        <taxon>Taxaceae</taxon>
        <taxon>Taxus</taxon>
    </lineage>
</organism>
<evidence type="ECO:0000313" key="2">
    <source>
        <dbReference type="EMBL" id="KAH9315015.1"/>
    </source>
</evidence>
<evidence type="ECO:0000313" key="3">
    <source>
        <dbReference type="Proteomes" id="UP000824469"/>
    </source>
</evidence>
<gene>
    <name evidence="2" type="ORF">KI387_023642</name>
</gene>
<evidence type="ECO:0000256" key="1">
    <source>
        <dbReference type="SAM" id="MobiDB-lite"/>
    </source>
</evidence>
<dbReference type="EMBL" id="JAHRHJ020000005">
    <property type="protein sequence ID" value="KAH9315015.1"/>
    <property type="molecule type" value="Genomic_DNA"/>
</dbReference>
<feature type="region of interest" description="Disordered" evidence="1">
    <location>
        <begin position="48"/>
        <end position="76"/>
    </location>
</feature>
<accession>A0AA38G454</accession>
<dbReference type="AlphaFoldDB" id="A0AA38G454"/>
<dbReference type="Proteomes" id="UP000824469">
    <property type="component" value="Unassembled WGS sequence"/>
</dbReference>
<comment type="caution">
    <text evidence="2">The sequence shown here is derived from an EMBL/GenBank/DDBJ whole genome shotgun (WGS) entry which is preliminary data.</text>
</comment>